<keyword evidence="2" id="KW-0472">Membrane</keyword>
<dbReference type="RefSeq" id="WP_215219007.1">
    <property type="nucleotide sequence ID" value="NZ_OU015430.1"/>
</dbReference>
<keyword evidence="2" id="KW-0812">Transmembrane</keyword>
<evidence type="ECO:0000313" key="3">
    <source>
        <dbReference type="EMBL" id="CAG4977967.1"/>
    </source>
</evidence>
<sequence>MSGAIRFTRWCVGECAWVALAVVLSIAFVAGFVWLAEPHAADFWSQLRSPVNVVRIVVLSAAIWIWAYIGRVIRTSSRNAAPRTPRAAPSHAAAPRASGLL</sequence>
<accession>A0ABM8UIG4</accession>
<evidence type="ECO:0000313" key="4">
    <source>
        <dbReference type="Proteomes" id="UP000680116"/>
    </source>
</evidence>
<gene>
    <name evidence="3" type="ORF">LYB30171_02535</name>
</gene>
<evidence type="ECO:0000256" key="1">
    <source>
        <dbReference type="SAM" id="MobiDB-lite"/>
    </source>
</evidence>
<feature type="transmembrane region" description="Helical" evidence="2">
    <location>
        <begin position="56"/>
        <end position="73"/>
    </location>
</feature>
<dbReference type="EMBL" id="OU015430">
    <property type="protein sequence ID" value="CAG4977967.1"/>
    <property type="molecule type" value="Genomic_DNA"/>
</dbReference>
<keyword evidence="2" id="KW-1133">Transmembrane helix</keyword>
<organism evidence="3 4">
    <name type="scientific">Novilysobacter luteus</name>
    <dbReference type="NCBI Taxonomy" id="2822368"/>
    <lineage>
        <taxon>Bacteria</taxon>
        <taxon>Pseudomonadati</taxon>
        <taxon>Pseudomonadota</taxon>
        <taxon>Gammaproteobacteria</taxon>
        <taxon>Lysobacterales</taxon>
        <taxon>Lysobacteraceae</taxon>
        <taxon>Novilysobacter</taxon>
    </lineage>
</organism>
<dbReference type="Proteomes" id="UP000680116">
    <property type="component" value="Chromosome"/>
</dbReference>
<keyword evidence="4" id="KW-1185">Reference proteome</keyword>
<feature type="transmembrane region" description="Helical" evidence="2">
    <location>
        <begin position="12"/>
        <end position="36"/>
    </location>
</feature>
<proteinExistence type="predicted"/>
<reference evidence="3 4" key="1">
    <citation type="submission" date="2021-04" db="EMBL/GenBank/DDBJ databases">
        <authorList>
            <person name="Rodrigo-Torres L."/>
            <person name="Arahal R. D."/>
            <person name="Lucena T."/>
        </authorList>
    </citation>
    <scope>NUCLEOTIDE SEQUENCE [LARGE SCALE GENOMIC DNA]</scope>
    <source>
        <strain evidence="3 4">CECT 30171</strain>
    </source>
</reference>
<feature type="region of interest" description="Disordered" evidence="1">
    <location>
        <begin position="77"/>
        <end position="101"/>
    </location>
</feature>
<name>A0ABM8UIG4_9GAMM</name>
<protein>
    <submittedName>
        <fullName evidence="3">Uncharacterized protein</fullName>
    </submittedName>
</protein>
<evidence type="ECO:0000256" key="2">
    <source>
        <dbReference type="SAM" id="Phobius"/>
    </source>
</evidence>